<accession>A0A5S9X590</accession>
<reference evidence="4 5" key="1">
    <citation type="submission" date="2019-12" db="EMBL/GenBank/DDBJ databases">
        <authorList>
            <person name="Jiao W.-B."/>
            <person name="Schneeberger K."/>
        </authorList>
    </citation>
    <scope>NUCLEOTIDE SEQUENCE [LARGE SCALE GENOMIC DNA]</scope>
    <source>
        <strain evidence="5">cv. C24</strain>
    </source>
</reference>
<dbReference type="AlphaFoldDB" id="A0A5S9X590"/>
<evidence type="ECO:0000313" key="4">
    <source>
        <dbReference type="EMBL" id="CAA0375456.1"/>
    </source>
</evidence>
<evidence type="ECO:0000256" key="2">
    <source>
        <dbReference type="ARBA" id="ARBA00022737"/>
    </source>
</evidence>
<comment type="similarity">
    <text evidence="1">Belongs to the PPR family. P subfamily.</text>
</comment>
<dbReference type="NCBIfam" id="TIGR00756">
    <property type="entry name" value="PPR"/>
    <property type="match status" value="4"/>
</dbReference>
<dbReference type="Pfam" id="PF13041">
    <property type="entry name" value="PPR_2"/>
    <property type="match status" value="2"/>
</dbReference>
<dbReference type="OrthoDB" id="185373at2759"/>
<dbReference type="Pfam" id="PF12854">
    <property type="entry name" value="PPR_1"/>
    <property type="match status" value="1"/>
</dbReference>
<evidence type="ECO:0000313" key="5">
    <source>
        <dbReference type="Proteomes" id="UP000434276"/>
    </source>
</evidence>
<evidence type="ECO:0008006" key="6">
    <source>
        <dbReference type="Google" id="ProtNLM"/>
    </source>
</evidence>
<dbReference type="ExpressionAtlas" id="A0A5S9X590">
    <property type="expression patterns" value="baseline and differential"/>
</dbReference>
<dbReference type="EMBL" id="CACSHJ010000088">
    <property type="protein sequence ID" value="CAA0375456.1"/>
    <property type="molecule type" value="Genomic_DNA"/>
</dbReference>
<dbReference type="Pfam" id="PF01535">
    <property type="entry name" value="PPR"/>
    <property type="match status" value="1"/>
</dbReference>
<sequence length="453" mass="51581">MARSSSWHRMSNFMRKYRKIPHSSFKTKWNENLKQKYAMEELRSNLLADSENASVMRTLLSSFQLHNCEPTPQAYRFVIKTLAKSSQLENISSVLYHLEVSEKFDTPESIFRDVIAAYGFSGRIEEAIEVFFKIPNFRCVPSAYTLNALLLVLVRKRQSLELVPEILVKACRMGVRLEESTFGILIDALCRIGEVDCATELVRYMSQDSVIVDPRLYSRLLSSVCKHKDSSCFDVIGYLEDLRKTRFSPGLRDYTVVMRFLVEGGRGKEVVSVLNQMKCDRVEPDVVCYTIVLQGVIADEDYPKADKLFDELLLLGLAPDVYTYNVYINGLCKQNDIEGALKMMSSMNKLGSEPNVVTYNILIKALVKAGDLSRVKTLWKEMETNGVNRNSHTFDIMISAYIEVDEVVCAHGLLEEAFNMNVFVKSSRIEEVISRLCEKGLMDQAVELLAHLV</sequence>
<dbReference type="Proteomes" id="UP000434276">
    <property type="component" value="Unassembled WGS sequence"/>
</dbReference>
<name>A0A5S9X590_ARATH</name>
<dbReference type="PROSITE" id="PS51375">
    <property type="entry name" value="PPR"/>
    <property type="match status" value="4"/>
</dbReference>
<dbReference type="InterPro" id="IPR011990">
    <property type="entry name" value="TPR-like_helical_dom_sf"/>
</dbReference>
<organism evidence="4 5">
    <name type="scientific">Arabidopsis thaliana</name>
    <name type="common">Mouse-ear cress</name>
    <dbReference type="NCBI Taxonomy" id="3702"/>
    <lineage>
        <taxon>Eukaryota</taxon>
        <taxon>Viridiplantae</taxon>
        <taxon>Streptophyta</taxon>
        <taxon>Embryophyta</taxon>
        <taxon>Tracheophyta</taxon>
        <taxon>Spermatophyta</taxon>
        <taxon>Magnoliopsida</taxon>
        <taxon>eudicotyledons</taxon>
        <taxon>Gunneridae</taxon>
        <taxon>Pentapetalae</taxon>
        <taxon>rosids</taxon>
        <taxon>malvids</taxon>
        <taxon>Brassicales</taxon>
        <taxon>Brassicaceae</taxon>
        <taxon>Camelineae</taxon>
        <taxon>Arabidopsis</taxon>
    </lineage>
</organism>
<proteinExistence type="inferred from homology"/>
<dbReference type="InterPro" id="IPR051114">
    <property type="entry name" value="Mito_RNA_Proc_CCM1"/>
</dbReference>
<dbReference type="PANTHER" id="PTHR47934">
    <property type="entry name" value="PENTATRICOPEPTIDE REPEAT-CONTAINING PROTEIN PET309, MITOCHONDRIAL"/>
    <property type="match status" value="1"/>
</dbReference>
<feature type="repeat" description="PPR" evidence="3">
    <location>
        <begin position="355"/>
        <end position="389"/>
    </location>
</feature>
<evidence type="ECO:0000256" key="3">
    <source>
        <dbReference type="PROSITE-ProRule" id="PRU00708"/>
    </source>
</evidence>
<feature type="repeat" description="PPR" evidence="3">
    <location>
        <begin position="320"/>
        <end position="354"/>
    </location>
</feature>
<dbReference type="InterPro" id="IPR002885">
    <property type="entry name" value="PPR_rpt"/>
</dbReference>
<gene>
    <name evidence="4" type="ORF">C24_LOCUS10149</name>
</gene>
<feature type="repeat" description="PPR" evidence="3">
    <location>
        <begin position="285"/>
        <end position="319"/>
    </location>
</feature>
<protein>
    <recommendedName>
        <fullName evidence="6">Pentatricopeptide repeat-containing protein At2g38420, mitochondrial</fullName>
    </recommendedName>
</protein>
<feature type="repeat" description="PPR" evidence="3">
    <location>
        <begin position="178"/>
        <end position="212"/>
    </location>
</feature>
<dbReference type="PANTHER" id="PTHR47934:SF6">
    <property type="entry name" value="MITOCHONDRIAL GROUP I INTRON SPLICING FACTOR CCM1-RELATED"/>
    <property type="match status" value="1"/>
</dbReference>
<dbReference type="Gene3D" id="1.25.40.10">
    <property type="entry name" value="Tetratricopeptide repeat domain"/>
    <property type="match status" value="3"/>
</dbReference>
<keyword evidence="2" id="KW-0677">Repeat</keyword>
<evidence type="ECO:0000256" key="1">
    <source>
        <dbReference type="ARBA" id="ARBA00007626"/>
    </source>
</evidence>